<gene>
    <name evidence="1" type="ORF">LJ739_06745</name>
</gene>
<name>A0ABS8G614_9ALTE</name>
<comment type="caution">
    <text evidence="1">The sequence shown here is derived from an EMBL/GenBank/DDBJ whole genome shotgun (WGS) entry which is preliminary data.</text>
</comment>
<dbReference type="RefSeq" id="WP_229158372.1">
    <property type="nucleotide sequence ID" value="NZ_JAJEWP010000001.1"/>
</dbReference>
<dbReference type="EMBL" id="JAJEWP010000001">
    <property type="protein sequence ID" value="MCC2615934.1"/>
    <property type="molecule type" value="Genomic_DNA"/>
</dbReference>
<protein>
    <submittedName>
        <fullName evidence="1">Packaged DNA stabilization protein gp10</fullName>
    </submittedName>
</protein>
<keyword evidence="2" id="KW-1185">Reference proteome</keyword>
<accession>A0ABS8G614</accession>
<organism evidence="1 2">
    <name type="scientific">Fluctibacter halophilus</name>
    <dbReference type="NCBI Taxonomy" id="226011"/>
    <lineage>
        <taxon>Bacteria</taxon>
        <taxon>Pseudomonadati</taxon>
        <taxon>Pseudomonadota</taxon>
        <taxon>Gammaproteobacteria</taxon>
        <taxon>Alteromonadales</taxon>
        <taxon>Alteromonadaceae</taxon>
        <taxon>Fluctibacter</taxon>
    </lineage>
</organism>
<evidence type="ECO:0000313" key="2">
    <source>
        <dbReference type="Proteomes" id="UP001520878"/>
    </source>
</evidence>
<reference evidence="1 2" key="1">
    <citation type="submission" date="2021-10" db="EMBL/GenBank/DDBJ databases">
        <title>Draft genome of Aestuariibacter halophilus JC2043.</title>
        <authorList>
            <person name="Emsley S.A."/>
            <person name="Pfannmuller K.M."/>
            <person name="Ushijima B."/>
            <person name="Saw J.H."/>
            <person name="Videau P."/>
        </authorList>
    </citation>
    <scope>NUCLEOTIDE SEQUENCE [LARGE SCALE GENOMIC DNA]</scope>
    <source>
        <strain evidence="1 2">JC2043</strain>
    </source>
</reference>
<dbReference type="Proteomes" id="UP001520878">
    <property type="component" value="Unassembled WGS sequence"/>
</dbReference>
<sequence>MYQSFPVNITGPTYKSRSRPLASQVTRNLYQQVDAGGKENYTLMPFPGLLPVSNVTGIDRGLTMMKGKRYRVSGTALYRVDGVNNVKLGSIPGSERCIFANDGLNLFINTHGKVYWYDGEKVVLVNDADIQNVLSIDFINNQFLFTSKDLTTVSAVGDGSTASGLDAIGAETNPDELVRDFVFHQRIFRCSKKTIEQWYNSGVGQPPIEILDGQIIEVGLGARFSIAKDADHFYFVGHDRHIYKANTAGSKDITSPGIITALEEMPTIDDAIGYCLKIQRQRFYIITFPSGNKTLAVNTDLEENGWFELSYGLDGGVFNATSACYCEGINYLADSTNGNLYKLDLDCYEYDSTAIQRRRVTSSINAVLFGKQHRGKKVRMSSMRFVIETGTGLIQGNENPRIQVESSIDGGKSWAHETWLEIGRLGITSQEVQWDSMKVFGDMMVRLTFTEPCPIFLYSASIDLRLVAK</sequence>
<evidence type="ECO:0000313" key="1">
    <source>
        <dbReference type="EMBL" id="MCC2615934.1"/>
    </source>
</evidence>
<proteinExistence type="predicted"/>